<dbReference type="PANTHER" id="PTHR21284:SF12">
    <property type="entry name" value="EG:80H7.2 PROTEIN"/>
    <property type="match status" value="1"/>
</dbReference>
<name>A0A7R9FN64_9NEOP</name>
<dbReference type="GO" id="GO:0035151">
    <property type="term" value="P:regulation of tube size, open tracheal system"/>
    <property type="evidence" value="ECO:0007669"/>
    <property type="project" value="TreeGrafter"/>
</dbReference>
<dbReference type="EMBL" id="OE001053">
    <property type="protein sequence ID" value="CAD7455861.1"/>
    <property type="molecule type" value="Genomic_DNA"/>
</dbReference>
<dbReference type="GO" id="GO:0016020">
    <property type="term" value="C:membrane"/>
    <property type="evidence" value="ECO:0007669"/>
    <property type="project" value="UniProtKB-SubCell"/>
</dbReference>
<dbReference type="GO" id="GO:0019991">
    <property type="term" value="P:septate junction assembly"/>
    <property type="evidence" value="ECO:0007669"/>
    <property type="project" value="TreeGrafter"/>
</dbReference>
<comment type="subcellular location">
    <subcellularLocation>
        <location evidence="1">Membrane</location>
        <topology evidence="1">Multi-pass membrane protein</topology>
    </subcellularLocation>
</comment>
<protein>
    <submittedName>
        <fullName evidence="6">Uncharacterized protein</fullName>
    </submittedName>
</protein>
<gene>
    <name evidence="6" type="ORF">TTEB3V08_LOCUS3911</name>
</gene>
<evidence type="ECO:0000256" key="1">
    <source>
        <dbReference type="ARBA" id="ARBA00004141"/>
    </source>
</evidence>
<keyword evidence="4 5" id="KW-0472">Membrane</keyword>
<dbReference type="GO" id="GO:0005918">
    <property type="term" value="C:septate junction"/>
    <property type="evidence" value="ECO:0007669"/>
    <property type="project" value="TreeGrafter"/>
</dbReference>
<evidence type="ECO:0000256" key="5">
    <source>
        <dbReference type="SAM" id="Phobius"/>
    </source>
</evidence>
<feature type="transmembrane region" description="Helical" evidence="5">
    <location>
        <begin position="174"/>
        <end position="193"/>
    </location>
</feature>
<dbReference type="InterPro" id="IPR004031">
    <property type="entry name" value="PMP22/EMP/MP20/Claudin"/>
</dbReference>
<feature type="transmembrane region" description="Helical" evidence="5">
    <location>
        <begin position="136"/>
        <end position="154"/>
    </location>
</feature>
<proteinExistence type="predicted"/>
<dbReference type="AlphaFoldDB" id="A0A7R9FN64"/>
<organism evidence="6">
    <name type="scientific">Timema tahoe</name>
    <dbReference type="NCBI Taxonomy" id="61484"/>
    <lineage>
        <taxon>Eukaryota</taxon>
        <taxon>Metazoa</taxon>
        <taxon>Ecdysozoa</taxon>
        <taxon>Arthropoda</taxon>
        <taxon>Hexapoda</taxon>
        <taxon>Insecta</taxon>
        <taxon>Pterygota</taxon>
        <taxon>Neoptera</taxon>
        <taxon>Polyneoptera</taxon>
        <taxon>Phasmatodea</taxon>
        <taxon>Timematodea</taxon>
        <taxon>Timematoidea</taxon>
        <taxon>Timematidae</taxon>
        <taxon>Timema</taxon>
    </lineage>
</organism>
<dbReference type="PANTHER" id="PTHR21284">
    <property type="entry name" value="EG:80H7.2 PROTEIN"/>
    <property type="match status" value="1"/>
</dbReference>
<accession>A0A7R9FN64</accession>
<feature type="transmembrane region" description="Helical" evidence="5">
    <location>
        <begin position="105"/>
        <end position="129"/>
    </location>
</feature>
<sequence>MFDFLDRAKMTSAEKQDYPKASNALVFGGMVTYIAGLMLIMSFSSPYWIQSYQETFSDFKHMGLWEYCFDQFRYPYYQFDRLFDGCHYIFSQEYYVIREWLLPGWLMVVQAFVTLALMLSFTSQIIIALELCKGGHIYLCAAVLLFLAVSIFGGECWRRDWLMYPNFNYLSWSYGFAVLSFFFHAFAALFLYMETRKGWELRKESHNLVVQMHPNPGRNGYLYRYCPYHMSQSGVEDIVAMTVCPQGRYQQRGSPQSAQSVRYVATYSPG</sequence>
<dbReference type="Gene3D" id="1.20.140.150">
    <property type="match status" value="1"/>
</dbReference>
<dbReference type="Pfam" id="PF13903">
    <property type="entry name" value="Claudin_2"/>
    <property type="match status" value="1"/>
</dbReference>
<keyword evidence="2 5" id="KW-0812">Transmembrane</keyword>
<evidence type="ECO:0000313" key="6">
    <source>
        <dbReference type="EMBL" id="CAD7455861.1"/>
    </source>
</evidence>
<feature type="transmembrane region" description="Helical" evidence="5">
    <location>
        <begin position="21"/>
        <end position="43"/>
    </location>
</feature>
<reference evidence="6" key="1">
    <citation type="submission" date="2020-11" db="EMBL/GenBank/DDBJ databases">
        <authorList>
            <person name="Tran Van P."/>
        </authorList>
    </citation>
    <scope>NUCLEOTIDE SEQUENCE</scope>
</reference>
<evidence type="ECO:0000256" key="3">
    <source>
        <dbReference type="ARBA" id="ARBA00022989"/>
    </source>
</evidence>
<keyword evidence="3 5" id="KW-1133">Transmembrane helix</keyword>
<evidence type="ECO:0000256" key="2">
    <source>
        <dbReference type="ARBA" id="ARBA00022692"/>
    </source>
</evidence>
<evidence type="ECO:0000256" key="4">
    <source>
        <dbReference type="ARBA" id="ARBA00023136"/>
    </source>
</evidence>